<evidence type="ECO:0000313" key="3">
    <source>
        <dbReference type="EMBL" id="CAH9113441.1"/>
    </source>
</evidence>
<proteinExistence type="predicted"/>
<keyword evidence="1" id="KW-0812">Transmembrane</keyword>
<dbReference type="InterPro" id="IPR026961">
    <property type="entry name" value="PGG_dom"/>
</dbReference>
<keyword evidence="5" id="KW-1185">Reference proteome</keyword>
<feature type="transmembrane region" description="Helical" evidence="1">
    <location>
        <begin position="16"/>
        <end position="39"/>
    </location>
</feature>
<evidence type="ECO:0000259" key="2">
    <source>
        <dbReference type="Pfam" id="PF13962"/>
    </source>
</evidence>
<dbReference type="EMBL" id="CAMAPF010000208">
    <property type="protein sequence ID" value="CAH9113441.1"/>
    <property type="molecule type" value="Genomic_DNA"/>
</dbReference>
<dbReference type="AlphaFoldDB" id="A0AAV0GHL1"/>
<keyword evidence="1" id="KW-1133">Transmembrane helix</keyword>
<evidence type="ECO:0000313" key="5">
    <source>
        <dbReference type="Proteomes" id="UP001152523"/>
    </source>
</evidence>
<comment type="caution">
    <text evidence="4">The sequence shown here is derived from an EMBL/GenBank/DDBJ whole genome shotgun (WGS) entry which is preliminary data.</text>
</comment>
<keyword evidence="1" id="KW-0472">Membrane</keyword>
<evidence type="ECO:0000256" key="1">
    <source>
        <dbReference type="SAM" id="Phobius"/>
    </source>
</evidence>
<feature type="transmembrane region" description="Helical" evidence="1">
    <location>
        <begin position="59"/>
        <end position="82"/>
    </location>
</feature>
<accession>A0AAV0GHL1</accession>
<evidence type="ECO:0000313" key="4">
    <source>
        <dbReference type="EMBL" id="CAH9147440.1"/>
    </source>
</evidence>
<sequence>MYIMPQDVQKKYGKAVAYMIAGTGSLIAAIAMAGFMAGGSFNAAATARITHQQRVAFDAFVVSDAVAVACSLAATFASVMMMMRIYESRLLHRVAASLTVLGLYALCIAFVTGMYSLSLPRSPPIAVTLLVFGLLFVPLSCFLLCINIYSP</sequence>
<feature type="transmembrane region" description="Helical" evidence="1">
    <location>
        <begin position="94"/>
        <end position="119"/>
    </location>
</feature>
<feature type="transmembrane region" description="Helical" evidence="1">
    <location>
        <begin position="125"/>
        <end position="149"/>
    </location>
</feature>
<name>A0AAV0GHL1_9ASTE</name>
<dbReference type="Pfam" id="PF13962">
    <property type="entry name" value="PGG"/>
    <property type="match status" value="1"/>
</dbReference>
<gene>
    <name evidence="3" type="ORF">CEPIT_LOCUS20306</name>
    <name evidence="4" type="ORF">CEPIT_LOCUS43746</name>
</gene>
<organism evidence="4 5">
    <name type="scientific">Cuscuta epithymum</name>
    <dbReference type="NCBI Taxonomy" id="186058"/>
    <lineage>
        <taxon>Eukaryota</taxon>
        <taxon>Viridiplantae</taxon>
        <taxon>Streptophyta</taxon>
        <taxon>Embryophyta</taxon>
        <taxon>Tracheophyta</taxon>
        <taxon>Spermatophyta</taxon>
        <taxon>Magnoliopsida</taxon>
        <taxon>eudicotyledons</taxon>
        <taxon>Gunneridae</taxon>
        <taxon>Pentapetalae</taxon>
        <taxon>asterids</taxon>
        <taxon>lamiids</taxon>
        <taxon>Solanales</taxon>
        <taxon>Convolvulaceae</taxon>
        <taxon>Cuscuteae</taxon>
        <taxon>Cuscuta</taxon>
        <taxon>Cuscuta subgen. Cuscuta</taxon>
    </lineage>
</organism>
<dbReference type="EMBL" id="CAMAPF010001130">
    <property type="protein sequence ID" value="CAH9147440.1"/>
    <property type="molecule type" value="Genomic_DNA"/>
</dbReference>
<feature type="domain" description="PGG" evidence="2">
    <location>
        <begin position="25"/>
        <end position="115"/>
    </location>
</feature>
<reference evidence="4" key="1">
    <citation type="submission" date="2022-07" db="EMBL/GenBank/DDBJ databases">
        <authorList>
            <person name="Macas J."/>
            <person name="Novak P."/>
            <person name="Neumann P."/>
        </authorList>
    </citation>
    <scope>NUCLEOTIDE SEQUENCE</scope>
</reference>
<protein>
    <recommendedName>
        <fullName evidence="2">PGG domain-containing protein</fullName>
    </recommendedName>
</protein>
<dbReference type="Proteomes" id="UP001152523">
    <property type="component" value="Unassembled WGS sequence"/>
</dbReference>